<dbReference type="PROSITE" id="PS51626">
    <property type="entry name" value="SAM_MT_TRM1"/>
    <property type="match status" value="1"/>
</dbReference>
<dbReference type="InterPro" id="IPR002905">
    <property type="entry name" value="Trm1"/>
</dbReference>
<protein>
    <submittedName>
        <fullName evidence="9">Uncharacterized protein</fullName>
    </submittedName>
</protein>
<feature type="compositionally biased region" description="Pro residues" evidence="8">
    <location>
        <begin position="522"/>
        <end position="534"/>
    </location>
</feature>
<dbReference type="SUPFAM" id="SSF53335">
    <property type="entry name" value="S-adenosyl-L-methionine-dependent methyltransferases"/>
    <property type="match status" value="2"/>
</dbReference>
<keyword evidence="3 7" id="KW-0808">Transferase</keyword>
<name>A0A835YAJ4_9CHLO</name>
<dbReference type="OrthoDB" id="6349953at2759"/>
<feature type="compositionally biased region" description="Polar residues" evidence="8">
    <location>
        <begin position="265"/>
        <end position="275"/>
    </location>
</feature>
<proteinExistence type="inferred from homology"/>
<dbReference type="Gene3D" id="3.40.50.150">
    <property type="entry name" value="Vaccinia Virus protein VP39"/>
    <property type="match status" value="2"/>
</dbReference>
<feature type="compositionally biased region" description="Low complexity" evidence="8">
    <location>
        <begin position="488"/>
        <end position="498"/>
    </location>
</feature>
<organism evidence="9 10">
    <name type="scientific">Edaphochlamys debaryana</name>
    <dbReference type="NCBI Taxonomy" id="47281"/>
    <lineage>
        <taxon>Eukaryota</taxon>
        <taxon>Viridiplantae</taxon>
        <taxon>Chlorophyta</taxon>
        <taxon>core chlorophytes</taxon>
        <taxon>Chlorophyceae</taxon>
        <taxon>CS clade</taxon>
        <taxon>Chlamydomonadales</taxon>
        <taxon>Chlamydomonadales incertae sedis</taxon>
        <taxon>Edaphochlamys</taxon>
    </lineage>
</organism>
<feature type="region of interest" description="Disordered" evidence="8">
    <location>
        <begin position="479"/>
        <end position="543"/>
    </location>
</feature>
<gene>
    <name evidence="9" type="ORF">HYH03_002711</name>
</gene>
<evidence type="ECO:0000256" key="1">
    <source>
        <dbReference type="ARBA" id="ARBA00022555"/>
    </source>
</evidence>
<feature type="compositionally biased region" description="Low complexity" evidence="8">
    <location>
        <begin position="288"/>
        <end position="306"/>
    </location>
</feature>
<keyword evidence="4 7" id="KW-0949">S-adenosyl-L-methionine</keyword>
<comment type="similarity">
    <text evidence="7">Belongs to the class I-like SAM-binding methyltransferase superfamily. Trm1 family.</text>
</comment>
<dbReference type="EMBL" id="JAEHOE010000007">
    <property type="protein sequence ID" value="KAG2499128.1"/>
    <property type="molecule type" value="Genomic_DNA"/>
</dbReference>
<evidence type="ECO:0000256" key="2">
    <source>
        <dbReference type="ARBA" id="ARBA00022603"/>
    </source>
</evidence>
<feature type="region of interest" description="Disordered" evidence="8">
    <location>
        <begin position="152"/>
        <end position="197"/>
    </location>
</feature>
<dbReference type="InterPro" id="IPR042296">
    <property type="entry name" value="tRNA_met_Trm1_C"/>
</dbReference>
<feature type="region of interest" description="Disordered" evidence="8">
    <location>
        <begin position="560"/>
        <end position="588"/>
    </location>
</feature>
<keyword evidence="1 7" id="KW-0820">tRNA-binding</keyword>
<feature type="compositionally biased region" description="Low complexity" evidence="8">
    <location>
        <begin position="152"/>
        <end position="181"/>
    </location>
</feature>
<evidence type="ECO:0000256" key="8">
    <source>
        <dbReference type="SAM" id="MobiDB-lite"/>
    </source>
</evidence>
<keyword evidence="2 7" id="KW-0489">Methyltransferase</keyword>
<evidence type="ECO:0000256" key="3">
    <source>
        <dbReference type="ARBA" id="ARBA00022679"/>
    </source>
</evidence>
<evidence type="ECO:0000256" key="6">
    <source>
        <dbReference type="ARBA" id="ARBA00022884"/>
    </source>
</evidence>
<dbReference type="PANTHER" id="PTHR10631:SF9">
    <property type="entry name" value="TRNA (GUANINE(26)-N(2))-DIMETHYLTRANSFERASE"/>
    <property type="match status" value="1"/>
</dbReference>
<accession>A0A835YAJ4</accession>
<reference evidence="9" key="1">
    <citation type="journal article" date="2020" name="bioRxiv">
        <title>Comparative genomics of Chlamydomonas.</title>
        <authorList>
            <person name="Craig R.J."/>
            <person name="Hasan A.R."/>
            <person name="Ness R.W."/>
            <person name="Keightley P.D."/>
        </authorList>
    </citation>
    <scope>NUCLEOTIDE SEQUENCE</scope>
    <source>
        <strain evidence="9">CCAP 11/70</strain>
    </source>
</reference>
<dbReference type="PANTHER" id="PTHR10631">
    <property type="entry name" value="N 2 ,N 2 -DIMETHYLGUANOSINE TRNA METHYLTRANSFERASE"/>
    <property type="match status" value="1"/>
</dbReference>
<dbReference type="GO" id="GO:0005634">
    <property type="term" value="C:nucleus"/>
    <property type="evidence" value="ECO:0007669"/>
    <property type="project" value="TreeGrafter"/>
</dbReference>
<evidence type="ECO:0000313" key="9">
    <source>
        <dbReference type="EMBL" id="KAG2499128.1"/>
    </source>
</evidence>
<evidence type="ECO:0000256" key="7">
    <source>
        <dbReference type="PROSITE-ProRule" id="PRU00958"/>
    </source>
</evidence>
<dbReference type="AlphaFoldDB" id="A0A835YAJ4"/>
<dbReference type="Pfam" id="PF02005">
    <property type="entry name" value="TRM"/>
    <property type="match status" value="2"/>
</dbReference>
<keyword evidence="6 7" id="KW-0694">RNA-binding</keyword>
<evidence type="ECO:0000256" key="4">
    <source>
        <dbReference type="ARBA" id="ARBA00022691"/>
    </source>
</evidence>
<dbReference type="GO" id="GO:0016423">
    <property type="term" value="F:tRNA (guanine) methyltransferase activity"/>
    <property type="evidence" value="ECO:0007669"/>
    <property type="project" value="InterPro"/>
</dbReference>
<dbReference type="Gene3D" id="3.30.56.70">
    <property type="entry name" value="N2,N2-dimethylguanosine tRNA methyltransferase, C-terminal domain"/>
    <property type="match status" value="1"/>
</dbReference>
<keyword evidence="10" id="KW-1185">Reference proteome</keyword>
<dbReference type="GO" id="GO:0000049">
    <property type="term" value="F:tRNA binding"/>
    <property type="evidence" value="ECO:0007669"/>
    <property type="project" value="UniProtKB-UniRule"/>
</dbReference>
<dbReference type="Proteomes" id="UP000612055">
    <property type="component" value="Unassembled WGS sequence"/>
</dbReference>
<feature type="compositionally biased region" description="Low complexity" evidence="8">
    <location>
        <begin position="188"/>
        <end position="197"/>
    </location>
</feature>
<sequence>MQVAARGPAALTSGRQRPCRPACAGLWPAPTGLSARCRATAEVEADSAVAGWEEREERGTRFVAGPAFYRPESCAGRDLAVLAAALQRKRTGRLRVLDVMAASGMRGARYLLQADADEVWCNDLAPDAAMHSTMTYNLCTAAAAHAEAANAAPGTDPAAANSHASNASTNGGSSDHSAGSSAAGGGPVAADGPAGAEGAAARRQAAAAWEARARVVRLEGLTRDVCEWDFPPLPPASPDPEAGVKAETIASSGTLGAQPSDEGAGTSQPTSSSPGASAEGRTEERPGPEGSAQAGPGPGSSAGDAAAPVRRVRITHADANRLLTNCFMREDYYDLVDVDSFGSETQFLPAAIDAVRFGGLLYLTSTDGFTSSGKRPERALAAYGCYPRATPWANEQGLRMLIGAAVREAAARGVVLRPVFSLYSYHGPVFRVMLRATSSAEWESRHYGFLGHCFVHGDNYTLGWRSLAGAVCRCDSRGKLRKSEEEPQQAPADASASAVEGSAATEPEPSASPDEVKAPGPSGAPTPTSTPAPTPLVVAGPMWTGPLHDAAELRAMAAEAERRGWTGTGLPKSAEPGGNRAKSSRNSRPLQELLQLLIEEADPRLAPGFISVDDSLSRRLARPPPRDALIEALREEGFAAARCHLESRAIRTNACMEDVLTVAEQRLGIKRRR</sequence>
<evidence type="ECO:0000313" key="10">
    <source>
        <dbReference type="Proteomes" id="UP000612055"/>
    </source>
</evidence>
<keyword evidence="5 7" id="KW-0819">tRNA processing</keyword>
<feature type="region of interest" description="Disordered" evidence="8">
    <location>
        <begin position="253"/>
        <end position="306"/>
    </location>
</feature>
<comment type="caution">
    <text evidence="9">The sequence shown here is derived from an EMBL/GenBank/DDBJ whole genome shotgun (WGS) entry which is preliminary data.</text>
</comment>
<dbReference type="GO" id="GO:0002940">
    <property type="term" value="P:tRNA N2-guanine methylation"/>
    <property type="evidence" value="ECO:0007669"/>
    <property type="project" value="TreeGrafter"/>
</dbReference>
<dbReference type="InterPro" id="IPR029063">
    <property type="entry name" value="SAM-dependent_MTases_sf"/>
</dbReference>
<evidence type="ECO:0000256" key="5">
    <source>
        <dbReference type="ARBA" id="ARBA00022694"/>
    </source>
</evidence>